<sequence>MARISTSAAKAKGRKLQQTVRDTILAKYPNLTLDDVRSTPMGSNGEDIQLSTAAKAQFPFSVEAKARSKIALVYDAIEQAKSQNDLTPLAVIKADRKVPLVVMTMDDFFKLLR</sequence>
<dbReference type="RefSeq" id="WP_062067252.1">
    <property type="nucleotide sequence ID" value="NZ_CP013264.1"/>
</dbReference>
<proteinExistence type="predicted"/>
<evidence type="ECO:0008006" key="3">
    <source>
        <dbReference type="Google" id="ProtNLM"/>
    </source>
</evidence>
<dbReference type="AlphaFoldDB" id="A0A0S3F2K9"/>
<dbReference type="STRING" id="1332080.ATN00_17955"/>
<dbReference type="KEGG" id="sbd:ATN00_17955"/>
<dbReference type="Proteomes" id="UP000056968">
    <property type="component" value="Chromosome"/>
</dbReference>
<reference evidence="1 2" key="1">
    <citation type="submission" date="2015-11" db="EMBL/GenBank/DDBJ databases">
        <title>A Two-component Flavoprotein Monooxygenase System MeaXY Responsible for para-Hydroxylation of 2-Methyl-6-ethylaniline and 2,6-Diethylaniline in Sphingobium baderi DE-13.</title>
        <authorList>
            <person name="Cheng M."/>
            <person name="Meng Q."/>
            <person name="Yang Y."/>
            <person name="Chu C."/>
            <person name="Yan X."/>
            <person name="He J."/>
            <person name="Li S."/>
        </authorList>
    </citation>
    <scope>NUCLEOTIDE SEQUENCE [LARGE SCALE GENOMIC DNA]</scope>
    <source>
        <strain evidence="1 2">DE-13</strain>
    </source>
</reference>
<gene>
    <name evidence="1" type="ORF">ATN00_17955</name>
</gene>
<dbReference type="OrthoDB" id="7573796at2"/>
<evidence type="ECO:0000313" key="1">
    <source>
        <dbReference type="EMBL" id="ALR21895.1"/>
    </source>
</evidence>
<keyword evidence="2" id="KW-1185">Reference proteome</keyword>
<evidence type="ECO:0000313" key="2">
    <source>
        <dbReference type="Proteomes" id="UP000056968"/>
    </source>
</evidence>
<protein>
    <recommendedName>
        <fullName evidence="3">Holliday junction resolvase</fullName>
    </recommendedName>
</protein>
<accession>A0A0S3F2K9</accession>
<dbReference type="EMBL" id="CP013264">
    <property type="protein sequence ID" value="ALR21895.1"/>
    <property type="molecule type" value="Genomic_DNA"/>
</dbReference>
<organism evidence="1 2">
    <name type="scientific">Sphingobium baderi</name>
    <dbReference type="NCBI Taxonomy" id="1332080"/>
    <lineage>
        <taxon>Bacteria</taxon>
        <taxon>Pseudomonadati</taxon>
        <taxon>Pseudomonadota</taxon>
        <taxon>Alphaproteobacteria</taxon>
        <taxon>Sphingomonadales</taxon>
        <taxon>Sphingomonadaceae</taxon>
        <taxon>Sphingobium</taxon>
    </lineage>
</organism>
<name>A0A0S3F2K9_9SPHN</name>